<dbReference type="PROSITE" id="PS51257">
    <property type="entry name" value="PROKAR_LIPOPROTEIN"/>
    <property type="match status" value="1"/>
</dbReference>
<dbReference type="RefSeq" id="WP_012497977.1">
    <property type="nucleotide sequence ID" value="NC_011025.1"/>
</dbReference>
<dbReference type="eggNOG" id="ENOG5032EG6">
    <property type="taxonomic scope" value="Bacteria"/>
</dbReference>
<dbReference type="NCBIfam" id="NF045961">
    <property type="entry name" value="MAG5150_fam_LP"/>
    <property type="match status" value="1"/>
</dbReference>
<dbReference type="AlphaFoldDB" id="B3PLW8"/>
<gene>
    <name evidence="1" type="ordered locus">MARTH_orf064</name>
</gene>
<evidence type="ECO:0000313" key="1">
    <source>
        <dbReference type="EMBL" id="ACF07020.1"/>
    </source>
</evidence>
<proteinExistence type="predicted"/>
<organism evidence="1 2">
    <name type="scientific">Metamycoplasma arthritidis (strain 158L3-1)</name>
    <name type="common">Mycoplasma arthritidis</name>
    <dbReference type="NCBI Taxonomy" id="243272"/>
    <lineage>
        <taxon>Bacteria</taxon>
        <taxon>Bacillati</taxon>
        <taxon>Mycoplasmatota</taxon>
        <taxon>Mycoplasmoidales</taxon>
        <taxon>Metamycoplasmataceae</taxon>
        <taxon>Metamycoplasma</taxon>
    </lineage>
</organism>
<protein>
    <submittedName>
        <fullName evidence="1">Hypothetical lipoprotein</fullName>
    </submittedName>
</protein>
<sequence length="335" mass="38456">MKKIVKLITLSATSVTTFLMPIVLTSCTREDYEDQSKIGTLPETKKKTYEISSPLAKEIQALYEGDITKLFIDGKENFRRYSADWAPLVRNLSLLRARLNELAAQQTIVENRQALEEFIKNWFSTKVSDLSKYKLAYYLYKYALIFNDANAVLKGINLQFESNQFLENLAIVDDRLNGKDINIARLQNALKSLWEFVKHHIIDLQRITKKEDLPNINLEDDSNAHNHSHAVVNLTNELGLWHNEMLAWKNELDHLKTDFEAAQPHIVENINHITLKDAFEQLIKTFQKATSPSSDYNLLDASFQTRGKAILEKLKGFLIQIAKDNGIADAIDFEI</sequence>
<dbReference type="EMBL" id="CP001047">
    <property type="protein sequence ID" value="ACF07020.1"/>
    <property type="molecule type" value="Genomic_DNA"/>
</dbReference>
<keyword evidence="1" id="KW-0449">Lipoprotein</keyword>
<keyword evidence="2" id="KW-1185">Reference proteome</keyword>
<dbReference type="KEGG" id="mat:MARTH_orf064"/>
<accession>B3PLW8</accession>
<dbReference type="NCBIfam" id="NF045840">
    <property type="entry name" value="SHxHSH_motif_LP"/>
    <property type="match status" value="1"/>
</dbReference>
<dbReference type="HOGENOM" id="CLU_828524_0_0_14"/>
<reference evidence="1 2" key="1">
    <citation type="journal article" date="2008" name="Infect. Immun.">
        <title>Genome of Mycoplasma arthritidis.</title>
        <authorList>
            <person name="Dybvig K."/>
            <person name="Zuhua C."/>
            <person name="Lao P."/>
            <person name="Jordan D.S."/>
            <person name="French C.T."/>
            <person name="Tu A.H."/>
            <person name="Loraine A.E."/>
        </authorList>
    </citation>
    <scope>NUCLEOTIDE SEQUENCE [LARGE SCALE GENOMIC DNA]</scope>
    <source>
        <strain evidence="1 2">158L3-1</strain>
    </source>
</reference>
<evidence type="ECO:0000313" key="2">
    <source>
        <dbReference type="Proteomes" id="UP000008812"/>
    </source>
</evidence>
<dbReference type="Proteomes" id="UP000008812">
    <property type="component" value="Chromosome"/>
</dbReference>
<name>B3PLW8_META1</name>